<evidence type="ECO:0000256" key="8">
    <source>
        <dbReference type="ARBA" id="ARBA00023316"/>
    </source>
</evidence>
<dbReference type="EMBL" id="NPMS01000004">
    <property type="protein sequence ID" value="OZU88814.1"/>
    <property type="molecule type" value="Genomic_DNA"/>
</dbReference>
<comment type="subcellular location">
    <subcellularLocation>
        <location evidence="9">Cell membrane</location>
        <topology evidence="9">Single-pass type II membrane protein</topology>
    </subcellularLocation>
</comment>
<keyword evidence="2 9" id="KW-1003">Cell membrane</keyword>
<comment type="caution">
    <text evidence="12">The sequence shown here is derived from an EMBL/GenBank/DDBJ whole genome shotgun (WGS) entry which is preliminary data.</text>
</comment>
<dbReference type="Pfam" id="PF03816">
    <property type="entry name" value="LytR_cpsA_psr"/>
    <property type="match status" value="1"/>
</dbReference>
<evidence type="ECO:0000256" key="3">
    <source>
        <dbReference type="ARBA" id="ARBA00022679"/>
    </source>
</evidence>
<feature type="transmembrane region" description="Helical" evidence="10">
    <location>
        <begin position="16"/>
        <end position="39"/>
    </location>
</feature>
<feature type="topological domain" description="Extracellular" evidence="9">
    <location>
        <begin position="37"/>
        <end position="314"/>
    </location>
</feature>
<evidence type="ECO:0000259" key="11">
    <source>
        <dbReference type="Pfam" id="PF03816"/>
    </source>
</evidence>
<keyword evidence="4 9" id="KW-0812">Transmembrane</keyword>
<dbReference type="Gene3D" id="3.40.630.190">
    <property type="entry name" value="LCP protein"/>
    <property type="match status" value="1"/>
</dbReference>
<protein>
    <recommendedName>
        <fullName evidence="9">Polyisoprenyl-teichoic acid--peptidoglycan teichoic acid transferase TagU</fullName>
        <ecNumber evidence="9">2.7.8.-</ecNumber>
    </recommendedName>
</protein>
<comment type="function">
    <text evidence="9">May catalyze the final step in cell wall teichoic acid biosynthesis, the transfer of the anionic cell wall polymers (APs) from their lipid-linked precursor to the cell wall peptidoglycan (PG).</text>
</comment>
<dbReference type="RefSeq" id="WP_094885906.1">
    <property type="nucleotide sequence ID" value="NZ_NPMS01000004.1"/>
</dbReference>
<keyword evidence="13" id="KW-1185">Reference proteome</keyword>
<evidence type="ECO:0000256" key="2">
    <source>
        <dbReference type="ARBA" id="ARBA00022475"/>
    </source>
</evidence>
<feature type="topological domain" description="Cytoplasmic" evidence="9">
    <location>
        <begin position="1"/>
        <end position="15"/>
    </location>
</feature>
<dbReference type="PANTHER" id="PTHR33392:SF6">
    <property type="entry name" value="POLYISOPRENYL-TEICHOIC ACID--PEPTIDOGLYCAN TEICHOIC ACID TRANSFERASE TAGU"/>
    <property type="match status" value="1"/>
</dbReference>
<dbReference type="InterPro" id="IPR023734">
    <property type="entry name" value="TagU"/>
</dbReference>
<dbReference type="EC" id="2.7.8.-" evidence="9"/>
<evidence type="ECO:0000256" key="4">
    <source>
        <dbReference type="ARBA" id="ARBA00022692"/>
    </source>
</evidence>
<evidence type="ECO:0000313" key="12">
    <source>
        <dbReference type="EMBL" id="OZU88814.1"/>
    </source>
</evidence>
<sequence>MDSRIDKRKTKKKRKWPYWVGGIFLVILLVVGGFAYYVWDKVGDTVETMHNPLARDDDPERQKELKSIFEDKKSLNILLLGVDERSGDKGRSDTMILMSLNPNTDSMAMLSIPRDTYVNIPGRGMDKINHAYAFGDVELSVQTVEDAFDLPVHFYARVNMEGFKQGIDAIGGVTVTNDQAFSQGGETFSEGQIHLNGDQALKYIRMRKNDPRGDLGRNERQRNVVQAAVKEGASFSSITKVGDILNILGGNVKTDLNMDRMQTLFSDYRGTIGNTKTLEISGSGQTINGVWYYVVPDSEFNRITTEITEHMEAR</sequence>
<dbReference type="AlphaFoldDB" id="A0A265NBI1"/>
<dbReference type="OrthoDB" id="27330at2"/>
<gene>
    <name evidence="9" type="primary">tagU</name>
    <name evidence="12" type="ORF">CIL03_11050</name>
</gene>
<dbReference type="HAMAP" id="MF_01140">
    <property type="entry name" value="TagU_transferase"/>
    <property type="match status" value="1"/>
</dbReference>
<comment type="pathway">
    <text evidence="9">Cell wall biogenesis.</text>
</comment>
<evidence type="ECO:0000256" key="7">
    <source>
        <dbReference type="ARBA" id="ARBA00023136"/>
    </source>
</evidence>
<proteinExistence type="inferred from homology"/>
<keyword evidence="3 9" id="KW-0808">Transferase</keyword>
<dbReference type="GO" id="GO:0005886">
    <property type="term" value="C:plasma membrane"/>
    <property type="evidence" value="ECO:0007669"/>
    <property type="project" value="UniProtKB-SubCell"/>
</dbReference>
<keyword evidence="8 9" id="KW-0961">Cell wall biogenesis/degradation</keyword>
<dbReference type="PANTHER" id="PTHR33392">
    <property type="entry name" value="POLYISOPRENYL-TEICHOIC ACID--PEPTIDOGLYCAN TEICHOIC ACID TRANSFERASE TAGU"/>
    <property type="match status" value="1"/>
</dbReference>
<reference evidence="12 13" key="1">
    <citation type="submission" date="2017-08" db="EMBL/GenBank/DDBJ databases">
        <title>Virgibacillus indicus sp. nov. and Virgibacillus profoundi sp. nov, two moderately halophilic bacteria isolated from marine sediment by using the Microfluidic Streak Plate.</title>
        <authorList>
            <person name="Xu B."/>
            <person name="Hu B."/>
            <person name="Wang J."/>
            <person name="Zhu Y."/>
            <person name="Huang L."/>
            <person name="Du W."/>
            <person name="Huang Y."/>
        </authorList>
    </citation>
    <scope>NUCLEOTIDE SEQUENCE [LARGE SCALE GENOMIC DNA]</scope>
    <source>
        <strain evidence="12 13">IO3-P2-C2</strain>
    </source>
</reference>
<dbReference type="GO" id="GO:0070726">
    <property type="term" value="P:cell wall assembly"/>
    <property type="evidence" value="ECO:0007669"/>
    <property type="project" value="UniProtKB-UniRule"/>
</dbReference>
<dbReference type="InterPro" id="IPR004474">
    <property type="entry name" value="LytR_CpsA_psr"/>
</dbReference>
<keyword evidence="7 9" id="KW-0472">Membrane</keyword>
<keyword evidence="5 9" id="KW-0735">Signal-anchor</keyword>
<organism evidence="12 13">
    <name type="scientific">Virgibacillus indicus</name>
    <dbReference type="NCBI Taxonomy" id="2024554"/>
    <lineage>
        <taxon>Bacteria</taxon>
        <taxon>Bacillati</taxon>
        <taxon>Bacillota</taxon>
        <taxon>Bacilli</taxon>
        <taxon>Bacillales</taxon>
        <taxon>Bacillaceae</taxon>
        <taxon>Virgibacillus</taxon>
    </lineage>
</organism>
<dbReference type="GO" id="GO:0016780">
    <property type="term" value="F:phosphotransferase activity, for other substituted phosphate groups"/>
    <property type="evidence" value="ECO:0007669"/>
    <property type="project" value="UniProtKB-UniRule"/>
</dbReference>
<name>A0A265NBI1_9BACI</name>
<dbReference type="Proteomes" id="UP000216498">
    <property type="component" value="Unassembled WGS sequence"/>
</dbReference>
<dbReference type="InterPro" id="IPR050922">
    <property type="entry name" value="LytR/CpsA/Psr_CW_biosynth"/>
</dbReference>
<evidence type="ECO:0000256" key="1">
    <source>
        <dbReference type="ARBA" id="ARBA00006068"/>
    </source>
</evidence>
<evidence type="ECO:0000256" key="10">
    <source>
        <dbReference type="SAM" id="Phobius"/>
    </source>
</evidence>
<evidence type="ECO:0000256" key="6">
    <source>
        <dbReference type="ARBA" id="ARBA00022989"/>
    </source>
</evidence>
<evidence type="ECO:0000313" key="13">
    <source>
        <dbReference type="Proteomes" id="UP000216498"/>
    </source>
</evidence>
<evidence type="ECO:0000256" key="5">
    <source>
        <dbReference type="ARBA" id="ARBA00022968"/>
    </source>
</evidence>
<dbReference type="NCBIfam" id="TIGR00350">
    <property type="entry name" value="lytR_cpsA_psr"/>
    <property type="match status" value="1"/>
</dbReference>
<feature type="domain" description="Cell envelope-related transcriptional attenuator" evidence="11">
    <location>
        <begin position="91"/>
        <end position="231"/>
    </location>
</feature>
<accession>A0A265NBI1</accession>
<evidence type="ECO:0000256" key="9">
    <source>
        <dbReference type="HAMAP-Rule" id="MF_01140"/>
    </source>
</evidence>
<comment type="similarity">
    <text evidence="1 9">Belongs to the LytR/CpsA/Psr (LCP) family.</text>
</comment>
<keyword evidence="6 9" id="KW-1133">Transmembrane helix</keyword>